<comment type="subcellular location">
    <subcellularLocation>
        <location evidence="1">Membrane</location>
        <topology evidence="1">Multi-pass membrane protein</topology>
    </subcellularLocation>
</comment>
<protein>
    <recommendedName>
        <fullName evidence="7">ABC-2 type transporter transmembrane domain-containing protein</fullName>
    </recommendedName>
</protein>
<evidence type="ECO:0000256" key="6">
    <source>
        <dbReference type="SAM" id="Phobius"/>
    </source>
</evidence>
<dbReference type="Pfam" id="PF01061">
    <property type="entry name" value="ABC2_membrane"/>
    <property type="match status" value="1"/>
</dbReference>
<dbReference type="GO" id="GO:0071944">
    <property type="term" value="C:cell periphery"/>
    <property type="evidence" value="ECO:0007669"/>
    <property type="project" value="UniProtKB-ARBA"/>
</dbReference>
<dbReference type="EMBL" id="LGRX02035053">
    <property type="protein sequence ID" value="KAK3236400.1"/>
    <property type="molecule type" value="Genomic_DNA"/>
</dbReference>
<dbReference type="Proteomes" id="UP001190700">
    <property type="component" value="Unassembled WGS sequence"/>
</dbReference>
<feature type="transmembrane region" description="Helical" evidence="6">
    <location>
        <begin position="154"/>
        <end position="173"/>
    </location>
</feature>
<organism evidence="8 9">
    <name type="scientific">Cymbomonas tetramitiformis</name>
    <dbReference type="NCBI Taxonomy" id="36881"/>
    <lineage>
        <taxon>Eukaryota</taxon>
        <taxon>Viridiplantae</taxon>
        <taxon>Chlorophyta</taxon>
        <taxon>Pyramimonadophyceae</taxon>
        <taxon>Pyramimonadales</taxon>
        <taxon>Pyramimonadaceae</taxon>
        <taxon>Cymbomonas</taxon>
    </lineage>
</organism>
<keyword evidence="5 6" id="KW-0472">Membrane</keyword>
<keyword evidence="3 6" id="KW-0812">Transmembrane</keyword>
<evidence type="ECO:0000256" key="3">
    <source>
        <dbReference type="ARBA" id="ARBA00022692"/>
    </source>
</evidence>
<feature type="domain" description="ABC-2 type transporter transmembrane" evidence="7">
    <location>
        <begin position="135"/>
        <end position="345"/>
    </location>
</feature>
<keyword evidence="9" id="KW-1185">Reference proteome</keyword>
<dbReference type="GO" id="GO:0016020">
    <property type="term" value="C:membrane"/>
    <property type="evidence" value="ECO:0007669"/>
    <property type="project" value="UniProtKB-SubCell"/>
</dbReference>
<feature type="transmembrane region" description="Helical" evidence="6">
    <location>
        <begin position="276"/>
        <end position="294"/>
    </location>
</feature>
<keyword evidence="2" id="KW-0813">Transport</keyword>
<feature type="transmembrane region" description="Helical" evidence="6">
    <location>
        <begin position="231"/>
        <end position="256"/>
    </location>
</feature>
<dbReference type="PANTHER" id="PTHR19241">
    <property type="entry name" value="ATP-BINDING CASSETTE TRANSPORTER"/>
    <property type="match status" value="1"/>
</dbReference>
<evidence type="ECO:0000256" key="5">
    <source>
        <dbReference type="ARBA" id="ARBA00023136"/>
    </source>
</evidence>
<sequence length="465" mass="53121">MGTAIVCTMNQPTNELFLSFHNLLLLHQSRMVFFGPLGASGQELVTYFEGLKHVNPLGVGTNPVVWMMDLLHQDMDLSQEYLYSPQKRETYRNVTILCKGNTEVQKGLDAEQIQEIMGMDPISFESAYVHPFNVQFKTLLYREAMAQLRRPTQLFAVMTMSTVMAIFLGLVWLNQGCEVSNGSDFQSMIGGIYSVFFFGGLFNYFFRIPAYMKTRHLYQLETDAKTYAPEAYFLVTTLLEMPMIWIQSFFFTIFFYPLFAEKCYEAGPTMAFMLFYYLWIHAMIMFGQLVSVLYPRLELALEIGPSIIHVWSLFSGYVIRYSKLNEFWRILHYLCPLRWPLEGVTTVHSTVLDDVIQMTAEETSEGEVVVETAYEATHVLYEAYAYELRVAVDVAVLVLFLGFFRVLSTLSQTKNWRLTGETSYSIASLAFVTADRVTGVQQAVDEFLKDDDLSGTSGSDSDAEA</sequence>
<feature type="transmembrane region" description="Helical" evidence="6">
    <location>
        <begin position="388"/>
        <end position="407"/>
    </location>
</feature>
<dbReference type="GO" id="GO:0140359">
    <property type="term" value="F:ABC-type transporter activity"/>
    <property type="evidence" value="ECO:0007669"/>
    <property type="project" value="InterPro"/>
</dbReference>
<feature type="transmembrane region" description="Helical" evidence="6">
    <location>
        <begin position="299"/>
        <end position="319"/>
    </location>
</feature>
<evidence type="ECO:0000256" key="1">
    <source>
        <dbReference type="ARBA" id="ARBA00004141"/>
    </source>
</evidence>
<evidence type="ECO:0000256" key="4">
    <source>
        <dbReference type="ARBA" id="ARBA00022989"/>
    </source>
</evidence>
<reference evidence="8 9" key="1">
    <citation type="journal article" date="2015" name="Genome Biol. Evol.">
        <title>Comparative Genomics of a Bacterivorous Green Alga Reveals Evolutionary Causalities and Consequences of Phago-Mixotrophic Mode of Nutrition.</title>
        <authorList>
            <person name="Burns J.A."/>
            <person name="Paasch A."/>
            <person name="Narechania A."/>
            <person name="Kim E."/>
        </authorList>
    </citation>
    <scope>NUCLEOTIDE SEQUENCE [LARGE SCALE GENOMIC DNA]</scope>
    <source>
        <strain evidence="8 9">PLY_AMNH</strain>
    </source>
</reference>
<evidence type="ECO:0000313" key="9">
    <source>
        <dbReference type="Proteomes" id="UP001190700"/>
    </source>
</evidence>
<proteinExistence type="predicted"/>
<accession>A0AAE0BI37</accession>
<dbReference type="InterPro" id="IPR013525">
    <property type="entry name" value="ABC2_TM"/>
</dbReference>
<evidence type="ECO:0000256" key="2">
    <source>
        <dbReference type="ARBA" id="ARBA00022448"/>
    </source>
</evidence>
<dbReference type="AlphaFoldDB" id="A0AAE0BI37"/>
<keyword evidence="4 6" id="KW-1133">Transmembrane helix</keyword>
<evidence type="ECO:0000313" key="8">
    <source>
        <dbReference type="EMBL" id="KAK3236400.1"/>
    </source>
</evidence>
<name>A0AAE0BI37_9CHLO</name>
<feature type="transmembrane region" description="Helical" evidence="6">
    <location>
        <begin position="185"/>
        <end position="206"/>
    </location>
</feature>
<gene>
    <name evidence="8" type="ORF">CYMTET_53458</name>
</gene>
<comment type="caution">
    <text evidence="8">The sequence shown here is derived from an EMBL/GenBank/DDBJ whole genome shotgun (WGS) entry which is preliminary data.</text>
</comment>
<evidence type="ECO:0000259" key="7">
    <source>
        <dbReference type="Pfam" id="PF01061"/>
    </source>
</evidence>